<evidence type="ECO:0000313" key="3">
    <source>
        <dbReference type="EMBL" id="CAA9230694.1"/>
    </source>
</evidence>
<evidence type="ECO:0000259" key="2">
    <source>
        <dbReference type="Pfam" id="PF01243"/>
    </source>
</evidence>
<organism evidence="3">
    <name type="scientific">uncultured Acidimicrobiales bacterium</name>
    <dbReference type="NCBI Taxonomy" id="310071"/>
    <lineage>
        <taxon>Bacteria</taxon>
        <taxon>Bacillati</taxon>
        <taxon>Actinomycetota</taxon>
        <taxon>Acidimicrobiia</taxon>
        <taxon>Acidimicrobiales</taxon>
        <taxon>environmental samples</taxon>
    </lineage>
</organism>
<proteinExistence type="predicted"/>
<dbReference type="AlphaFoldDB" id="A0A6J4HRE3"/>
<dbReference type="GO" id="GO:0016627">
    <property type="term" value="F:oxidoreductase activity, acting on the CH-CH group of donors"/>
    <property type="evidence" value="ECO:0007669"/>
    <property type="project" value="TreeGrafter"/>
</dbReference>
<dbReference type="InterPro" id="IPR052019">
    <property type="entry name" value="F420H2_bilvrd_red/Heme_oxyg"/>
</dbReference>
<name>A0A6J4HRE3_9ACTN</name>
<gene>
    <name evidence="3" type="ORF">AVDCRST_MAG50-1170</name>
</gene>
<dbReference type="InterPro" id="IPR011576">
    <property type="entry name" value="Pyridox_Oxase_N"/>
</dbReference>
<evidence type="ECO:0000256" key="1">
    <source>
        <dbReference type="ARBA" id="ARBA00023002"/>
    </source>
</evidence>
<dbReference type="Pfam" id="PF01243">
    <property type="entry name" value="PNPOx_N"/>
    <property type="match status" value="1"/>
</dbReference>
<dbReference type="InterPro" id="IPR012349">
    <property type="entry name" value="Split_barrel_FMN-bd"/>
</dbReference>
<accession>A0A6J4HRE3</accession>
<dbReference type="PANTHER" id="PTHR35176:SF6">
    <property type="entry name" value="HEME OXYGENASE HI_0854-RELATED"/>
    <property type="match status" value="1"/>
</dbReference>
<feature type="domain" description="Pyridoxamine 5'-phosphate oxidase N-terminal" evidence="2">
    <location>
        <begin position="4"/>
        <end position="129"/>
    </location>
</feature>
<dbReference type="NCBIfam" id="TIGR03618">
    <property type="entry name" value="Rv1155_F420"/>
    <property type="match status" value="1"/>
</dbReference>
<reference evidence="3" key="1">
    <citation type="submission" date="2020-02" db="EMBL/GenBank/DDBJ databases">
        <authorList>
            <person name="Meier V. D."/>
        </authorList>
    </citation>
    <scope>NUCLEOTIDE SEQUENCE</scope>
    <source>
        <strain evidence="3">AVDCRST_MAG50</strain>
    </source>
</reference>
<dbReference type="GO" id="GO:0005829">
    <property type="term" value="C:cytosol"/>
    <property type="evidence" value="ECO:0007669"/>
    <property type="project" value="TreeGrafter"/>
</dbReference>
<dbReference type="SUPFAM" id="SSF50475">
    <property type="entry name" value="FMN-binding split barrel"/>
    <property type="match status" value="1"/>
</dbReference>
<protein>
    <recommendedName>
        <fullName evidence="2">Pyridoxamine 5'-phosphate oxidase N-terminal domain-containing protein</fullName>
    </recommendedName>
</protein>
<dbReference type="InterPro" id="IPR019920">
    <property type="entry name" value="F420-binding_dom_put"/>
</dbReference>
<dbReference type="Gene3D" id="2.30.110.10">
    <property type="entry name" value="Electron Transport, Fmn-binding Protein, Chain A"/>
    <property type="match status" value="1"/>
</dbReference>
<sequence length="130" mass="14677">MPIEPTILELAKGANFAAFTTMLPSGLPMTHVMWVDADDEHVLINTEIGRQKHTNATKNPKVAVTIIDKANPYHYAEVRGEVVEMVTGPEARTNIDEISQKYTGNPYPPENIKTERVLLRIRPDRQRVWG</sequence>
<dbReference type="EMBL" id="CADCTF010000059">
    <property type="protein sequence ID" value="CAA9230694.1"/>
    <property type="molecule type" value="Genomic_DNA"/>
</dbReference>
<keyword evidence="1" id="KW-0560">Oxidoreductase</keyword>
<dbReference type="GO" id="GO:0070967">
    <property type="term" value="F:coenzyme F420 binding"/>
    <property type="evidence" value="ECO:0007669"/>
    <property type="project" value="TreeGrafter"/>
</dbReference>
<dbReference type="PANTHER" id="PTHR35176">
    <property type="entry name" value="HEME OXYGENASE HI_0854-RELATED"/>
    <property type="match status" value="1"/>
</dbReference>